<comment type="caution">
    <text evidence="2">The sequence shown here is derived from an EMBL/GenBank/DDBJ whole genome shotgun (WGS) entry which is preliminary data.</text>
</comment>
<organism evidence="2 3">
    <name type="scientific">Roseovarius spongiae</name>
    <dbReference type="NCBI Taxonomy" id="2320272"/>
    <lineage>
        <taxon>Bacteria</taxon>
        <taxon>Pseudomonadati</taxon>
        <taxon>Pseudomonadota</taxon>
        <taxon>Alphaproteobacteria</taxon>
        <taxon>Rhodobacterales</taxon>
        <taxon>Roseobacteraceae</taxon>
        <taxon>Roseovarius</taxon>
    </lineage>
</organism>
<accession>A0A3A8B899</accession>
<proteinExistence type="predicted"/>
<evidence type="ECO:0000313" key="2">
    <source>
        <dbReference type="EMBL" id="RKF13524.1"/>
    </source>
</evidence>
<sequence length="201" mass="22167">MTEKRTGRPPKYTEAQVLKGIELVEQAGGAPTGDTVKKTMCAQLGVPGGINAQSLDKEVERLLEERQHQRRERQVAALPEVSRAAVKEIGAMVETAVLHHLGQELEGLRTIAGKRVAAQNIDLSNQRVQIRDLLSKIDHLAEEIADLGHAKVEGEEQLTKAQAENAALKARIADLEKEQDFRSQMLAVMKETLEQRPEVAD</sequence>
<evidence type="ECO:0000313" key="3">
    <source>
        <dbReference type="Proteomes" id="UP000281128"/>
    </source>
</evidence>
<name>A0A3A8B899_9RHOB</name>
<dbReference type="OrthoDB" id="7846644at2"/>
<dbReference type="AlphaFoldDB" id="A0A3A8B899"/>
<protein>
    <recommendedName>
        <fullName evidence="4">KfrA N-terminal DNA-binding domain-containing protein</fullName>
    </recommendedName>
</protein>
<reference evidence="2 3" key="1">
    <citation type="submission" date="2018-09" db="EMBL/GenBank/DDBJ databases">
        <title>Roseovarius spongiae sp. nov., isolated from a marine sponge.</title>
        <authorList>
            <person name="Zhuang L."/>
            <person name="Luo L."/>
        </authorList>
    </citation>
    <scope>NUCLEOTIDE SEQUENCE [LARGE SCALE GENOMIC DNA]</scope>
    <source>
        <strain evidence="2 3">HN-E21</strain>
    </source>
</reference>
<evidence type="ECO:0008006" key="4">
    <source>
        <dbReference type="Google" id="ProtNLM"/>
    </source>
</evidence>
<dbReference type="EMBL" id="RAPE01000004">
    <property type="protein sequence ID" value="RKF13524.1"/>
    <property type="molecule type" value="Genomic_DNA"/>
</dbReference>
<gene>
    <name evidence="2" type="ORF">D6850_14650</name>
</gene>
<keyword evidence="1" id="KW-0175">Coiled coil</keyword>
<dbReference type="RefSeq" id="WP_121168281.1">
    <property type="nucleotide sequence ID" value="NZ_RAPE01000004.1"/>
</dbReference>
<dbReference type="Proteomes" id="UP000281128">
    <property type="component" value="Unassembled WGS sequence"/>
</dbReference>
<evidence type="ECO:0000256" key="1">
    <source>
        <dbReference type="SAM" id="Coils"/>
    </source>
</evidence>
<feature type="coiled-coil region" evidence="1">
    <location>
        <begin position="123"/>
        <end position="178"/>
    </location>
</feature>
<keyword evidence="3" id="KW-1185">Reference proteome</keyword>